<gene>
    <name evidence="1" type="ORF">PMEA_00000592</name>
</gene>
<dbReference type="EMBL" id="CALNXJ010000001">
    <property type="protein sequence ID" value="CAH3031779.1"/>
    <property type="molecule type" value="Genomic_DNA"/>
</dbReference>
<protein>
    <submittedName>
        <fullName evidence="1">Uncharacterized protein</fullName>
    </submittedName>
</protein>
<sequence length="201" mass="22794">MKSVMNYGVHCPFKKDLLSYRHSELPFGQDLYGDALEAALNAIFDDNSTDIMVKQLAPATNSQRNEAFNNVVESKNPRIRDVSVQPDDHCITHNKATDQRYLKDKIRKSSALFKKQQSQLHCDKLSANSRNTAGFFLMLACDGWYTAKGKEHSAYCAMYIILRTSTIIKTHSTLHHPPTTSTVLLVTMQEPVDTWQQQSLN</sequence>
<evidence type="ECO:0000313" key="1">
    <source>
        <dbReference type="EMBL" id="CAH3031779.1"/>
    </source>
</evidence>
<dbReference type="Proteomes" id="UP001159428">
    <property type="component" value="Unassembled WGS sequence"/>
</dbReference>
<proteinExistence type="predicted"/>
<keyword evidence="2" id="KW-1185">Reference proteome</keyword>
<comment type="caution">
    <text evidence="1">The sequence shown here is derived from an EMBL/GenBank/DDBJ whole genome shotgun (WGS) entry which is preliminary data.</text>
</comment>
<evidence type="ECO:0000313" key="2">
    <source>
        <dbReference type="Proteomes" id="UP001159428"/>
    </source>
</evidence>
<organism evidence="1 2">
    <name type="scientific">Pocillopora meandrina</name>
    <dbReference type="NCBI Taxonomy" id="46732"/>
    <lineage>
        <taxon>Eukaryota</taxon>
        <taxon>Metazoa</taxon>
        <taxon>Cnidaria</taxon>
        <taxon>Anthozoa</taxon>
        <taxon>Hexacorallia</taxon>
        <taxon>Scleractinia</taxon>
        <taxon>Astrocoeniina</taxon>
        <taxon>Pocilloporidae</taxon>
        <taxon>Pocillopora</taxon>
    </lineage>
</organism>
<dbReference type="AlphaFoldDB" id="A0AAU9VNI1"/>
<reference evidence="1 2" key="1">
    <citation type="submission" date="2022-05" db="EMBL/GenBank/DDBJ databases">
        <authorList>
            <consortium name="Genoscope - CEA"/>
            <person name="William W."/>
        </authorList>
    </citation>
    <scope>NUCLEOTIDE SEQUENCE [LARGE SCALE GENOMIC DNA]</scope>
</reference>
<accession>A0AAU9VNI1</accession>
<name>A0AAU9VNI1_9CNID</name>